<organism evidence="1 2">
    <name type="scientific">Saliphagus infecundisoli</name>
    <dbReference type="NCBI Taxonomy" id="1849069"/>
    <lineage>
        <taxon>Archaea</taxon>
        <taxon>Methanobacteriati</taxon>
        <taxon>Methanobacteriota</taxon>
        <taxon>Stenosarchaea group</taxon>
        <taxon>Halobacteria</taxon>
        <taxon>Halobacteriales</taxon>
        <taxon>Natrialbaceae</taxon>
        <taxon>Saliphagus</taxon>
    </lineage>
</organism>
<dbReference type="RefSeq" id="WP_157972389.1">
    <property type="nucleotide sequence ID" value="NZ_JAIVEF010000001.1"/>
</dbReference>
<proteinExistence type="predicted"/>
<dbReference type="EMBL" id="JBHSJG010000036">
    <property type="protein sequence ID" value="MFC4988193.1"/>
    <property type="molecule type" value="Genomic_DNA"/>
</dbReference>
<dbReference type="Proteomes" id="UP001595925">
    <property type="component" value="Unassembled WGS sequence"/>
</dbReference>
<gene>
    <name evidence="1" type="ORF">ACFPFO_10580</name>
</gene>
<comment type="caution">
    <text evidence="1">The sequence shown here is derived from an EMBL/GenBank/DDBJ whole genome shotgun (WGS) entry which is preliminary data.</text>
</comment>
<protein>
    <recommendedName>
        <fullName evidence="3">DUF1102 domain-containing protein</fullName>
    </recommendedName>
</protein>
<accession>A0ABD5QEP3</accession>
<reference evidence="1 2" key="1">
    <citation type="journal article" date="2019" name="Int. J. Syst. Evol. Microbiol.">
        <title>The Global Catalogue of Microorganisms (GCM) 10K type strain sequencing project: providing services to taxonomists for standard genome sequencing and annotation.</title>
        <authorList>
            <consortium name="The Broad Institute Genomics Platform"/>
            <consortium name="The Broad Institute Genome Sequencing Center for Infectious Disease"/>
            <person name="Wu L."/>
            <person name="Ma J."/>
        </authorList>
    </citation>
    <scope>NUCLEOTIDE SEQUENCE [LARGE SCALE GENOMIC DNA]</scope>
    <source>
        <strain evidence="1 2">CGMCC 1.15824</strain>
    </source>
</reference>
<evidence type="ECO:0008006" key="3">
    <source>
        <dbReference type="Google" id="ProtNLM"/>
    </source>
</evidence>
<name>A0ABD5QEP3_9EURY</name>
<sequence>MNRRNVLAGIGMTVVAGGGALASGAFSQVEADRSVSVTTAGDGSALLQFDVDDSYNGIDDTGDGVVALTFQDINQDAVTTFEGALTVTNNGSDDVSLSASNVPAAITFTDANGTDLANGVDIPSGGNSANFDIEIDLVDNSEPSDQDITFNAQAQSN</sequence>
<keyword evidence="2" id="KW-1185">Reference proteome</keyword>
<dbReference type="AlphaFoldDB" id="A0ABD5QEP3"/>
<evidence type="ECO:0000313" key="1">
    <source>
        <dbReference type="EMBL" id="MFC4988193.1"/>
    </source>
</evidence>
<evidence type="ECO:0000313" key="2">
    <source>
        <dbReference type="Proteomes" id="UP001595925"/>
    </source>
</evidence>